<dbReference type="EMBL" id="QDEB01046529">
    <property type="protein sequence ID" value="RZC38082.1"/>
    <property type="molecule type" value="Genomic_DNA"/>
</dbReference>
<dbReference type="GO" id="GO:0031533">
    <property type="term" value="C:mRNA capping enzyme complex"/>
    <property type="evidence" value="ECO:0007669"/>
    <property type="project" value="InterPro"/>
</dbReference>
<evidence type="ECO:0000313" key="7">
    <source>
        <dbReference type="EMBL" id="RZC38082.1"/>
    </source>
</evidence>
<dbReference type="GO" id="GO:0106005">
    <property type="term" value="P:RNA 5'-cap (guanine-N7)-methylation"/>
    <property type="evidence" value="ECO:0007669"/>
    <property type="project" value="InterPro"/>
</dbReference>
<dbReference type="Proteomes" id="UP000292052">
    <property type="component" value="Unassembled WGS sequence"/>
</dbReference>
<evidence type="ECO:0000256" key="3">
    <source>
        <dbReference type="ARBA" id="ARBA00022692"/>
    </source>
</evidence>
<keyword evidence="5 6" id="KW-0472">Membrane</keyword>
<evidence type="ECO:0000256" key="1">
    <source>
        <dbReference type="ARBA" id="ARBA00004141"/>
    </source>
</evidence>
<keyword evidence="3 6" id="KW-0812">Transmembrane</keyword>
<dbReference type="PANTHER" id="PTHR43461:SF1">
    <property type="entry name" value="TRANSMEMBRANE PROTEIN 256"/>
    <property type="match status" value="1"/>
</dbReference>
<gene>
    <name evidence="7" type="ORF">BDFB_003975</name>
</gene>
<evidence type="ECO:0000256" key="4">
    <source>
        <dbReference type="ARBA" id="ARBA00022989"/>
    </source>
</evidence>
<comment type="subcellular location">
    <subcellularLocation>
        <location evidence="1">Membrane</location>
        <topology evidence="1">Multi-pass membrane protein</topology>
    </subcellularLocation>
</comment>
<evidence type="ECO:0000256" key="6">
    <source>
        <dbReference type="SAM" id="Phobius"/>
    </source>
</evidence>
<dbReference type="GO" id="GO:0003723">
    <property type="term" value="F:RNA binding"/>
    <property type="evidence" value="ECO:0007669"/>
    <property type="project" value="InterPro"/>
</dbReference>
<feature type="transmembrane region" description="Helical" evidence="6">
    <location>
        <begin position="231"/>
        <end position="250"/>
    </location>
</feature>
<protein>
    <submittedName>
        <fullName evidence="7">Transmembrane protein 256-like</fullName>
    </submittedName>
</protein>
<proteinExistence type="inferred from homology"/>
<accession>A0A482VYS9</accession>
<dbReference type="Pfam" id="PF04241">
    <property type="entry name" value="DUF423"/>
    <property type="match status" value="1"/>
</dbReference>
<dbReference type="STRING" id="1661398.A0A482VYS9"/>
<evidence type="ECO:0000313" key="8">
    <source>
        <dbReference type="Proteomes" id="UP000292052"/>
    </source>
</evidence>
<dbReference type="OrthoDB" id="269173at2759"/>
<keyword evidence="8" id="KW-1185">Reference proteome</keyword>
<evidence type="ECO:0000256" key="2">
    <source>
        <dbReference type="ARBA" id="ARBA00006208"/>
    </source>
</evidence>
<comment type="caution">
    <text evidence="7">The sequence shown here is derived from an EMBL/GenBank/DDBJ whole genome shotgun (WGS) entry which is preliminary data.</text>
</comment>
<dbReference type="InterPro" id="IPR028271">
    <property type="entry name" value="RAMAC"/>
</dbReference>
<comment type="similarity">
    <text evidence="2">Belongs to the TMEM256 family.</text>
</comment>
<name>A0A482VYS9_ASBVE</name>
<feature type="transmembrane region" description="Helical" evidence="6">
    <location>
        <begin position="206"/>
        <end position="225"/>
    </location>
</feature>
<organism evidence="7 8">
    <name type="scientific">Asbolus verrucosus</name>
    <name type="common">Desert ironclad beetle</name>
    <dbReference type="NCBI Taxonomy" id="1661398"/>
    <lineage>
        <taxon>Eukaryota</taxon>
        <taxon>Metazoa</taxon>
        <taxon>Ecdysozoa</taxon>
        <taxon>Arthropoda</taxon>
        <taxon>Hexapoda</taxon>
        <taxon>Insecta</taxon>
        <taxon>Pterygota</taxon>
        <taxon>Neoptera</taxon>
        <taxon>Endopterygota</taxon>
        <taxon>Coleoptera</taxon>
        <taxon>Polyphaga</taxon>
        <taxon>Cucujiformia</taxon>
        <taxon>Tenebrionidae</taxon>
        <taxon>Pimeliinae</taxon>
        <taxon>Asbolus</taxon>
    </lineage>
</organism>
<dbReference type="Pfam" id="PF15320">
    <property type="entry name" value="RAM"/>
    <property type="match status" value="1"/>
</dbReference>
<dbReference type="GO" id="GO:0016020">
    <property type="term" value="C:membrane"/>
    <property type="evidence" value="ECO:0007669"/>
    <property type="project" value="UniProtKB-SubCell"/>
</dbReference>
<dbReference type="AlphaFoldDB" id="A0A482VYS9"/>
<keyword evidence="4 6" id="KW-1133">Transmembrane helix</keyword>
<sequence>MSVSALTPEQEAFLEECALEFSDRFTDADLDYKKIFDSGVPNPPIMCPWYGRGRFNSRDRGGDHRHNDRRDYRSDNYRERDRSYYNEQMGLYDFVNYVVYDNPLSKTMKSFVVSDKIPTVPPQTVTVITETKPLWKLASEGGPFVRLAGLFGASAVALGAYGAHRAYPKDRADELKPIFETGNRYHFLHTLALLGIPLCKNPKLSGSLIILGTTLFSGACYYHAFTGDNKFGKFAPVGGTILIVGWLTMIL</sequence>
<dbReference type="PANTHER" id="PTHR43461">
    <property type="entry name" value="TRANSMEMBRANE PROTEIN 256"/>
    <property type="match status" value="1"/>
</dbReference>
<evidence type="ECO:0000256" key="5">
    <source>
        <dbReference type="ARBA" id="ARBA00023136"/>
    </source>
</evidence>
<dbReference type="InterPro" id="IPR006696">
    <property type="entry name" value="DUF423"/>
</dbReference>
<reference evidence="7 8" key="1">
    <citation type="submission" date="2017-03" db="EMBL/GenBank/DDBJ databases">
        <title>Genome of the blue death feigning beetle - Asbolus verrucosus.</title>
        <authorList>
            <person name="Rider S.D."/>
        </authorList>
    </citation>
    <scope>NUCLEOTIDE SEQUENCE [LARGE SCALE GENOMIC DNA]</scope>
    <source>
        <strain evidence="7">Butters</strain>
        <tissue evidence="7">Head and leg muscle</tissue>
    </source>
</reference>